<dbReference type="AlphaFoldDB" id="A0A8J7M1L3"/>
<evidence type="ECO:0000313" key="1">
    <source>
        <dbReference type="EMBL" id="MBJ6726804.1"/>
    </source>
</evidence>
<keyword evidence="2" id="KW-1185">Reference proteome</keyword>
<accession>A0A8J7M1L3</accession>
<proteinExistence type="predicted"/>
<dbReference type="RefSeq" id="WP_199385716.1">
    <property type="nucleotide sequence ID" value="NZ_JAEMHM010000017.1"/>
</dbReference>
<gene>
    <name evidence="1" type="ORF">JFN93_19010</name>
</gene>
<evidence type="ECO:0000313" key="2">
    <source>
        <dbReference type="Proteomes" id="UP000636888"/>
    </source>
</evidence>
<reference evidence="1" key="1">
    <citation type="submission" date="2020-12" db="EMBL/GenBank/DDBJ databases">
        <title>Geomonas sp. Red875, isolated from river sediment.</title>
        <authorList>
            <person name="Xu Z."/>
            <person name="Zhang Z."/>
            <person name="Masuda Y."/>
            <person name="Itoh H."/>
            <person name="Senoo K."/>
        </authorList>
    </citation>
    <scope>NUCLEOTIDE SEQUENCE</scope>
    <source>
        <strain evidence="1">Red875</strain>
    </source>
</reference>
<comment type="caution">
    <text evidence="1">The sequence shown here is derived from an EMBL/GenBank/DDBJ whole genome shotgun (WGS) entry which is preliminary data.</text>
</comment>
<dbReference type="EMBL" id="JAEMHM010000017">
    <property type="protein sequence ID" value="MBJ6726804.1"/>
    <property type="molecule type" value="Genomic_DNA"/>
</dbReference>
<organism evidence="1 2">
    <name type="scientific">Geomesophilobacter sediminis</name>
    <dbReference type="NCBI Taxonomy" id="2798584"/>
    <lineage>
        <taxon>Bacteria</taxon>
        <taxon>Pseudomonadati</taxon>
        <taxon>Thermodesulfobacteriota</taxon>
        <taxon>Desulfuromonadia</taxon>
        <taxon>Geobacterales</taxon>
        <taxon>Geobacteraceae</taxon>
        <taxon>Geomesophilobacter</taxon>
    </lineage>
</organism>
<dbReference type="Proteomes" id="UP000636888">
    <property type="component" value="Unassembled WGS sequence"/>
</dbReference>
<sequence>MDDPLPWPDEYKKLFVQGGDYFEFAHFGWGDMWQQFYGYCAGYKRAADCLVDDAICSCDTSRLDTVIFPVLFLYRQFIELSLKQLILEFGDGSCDEKVERLKQLNHDLDASWREFVRLLPKSIEAHEQKTVKVVEKYIREFAGVDKSSYSFRYPVAKNLTLIFGKEQRLNLRHLKERMSEIESFFCGVSGFLDDLRTNQE</sequence>
<name>A0A8J7M1L3_9BACT</name>
<protein>
    <submittedName>
        <fullName evidence="1">Uncharacterized protein</fullName>
    </submittedName>
</protein>